<name>A0ABS5BM78_9BACT</name>
<dbReference type="Gene3D" id="3.90.1530.10">
    <property type="entry name" value="Conserved hypothetical protein from pyrococcus furiosus pfu- 392566-001, ParB domain"/>
    <property type="match status" value="1"/>
</dbReference>
<gene>
    <name evidence="2" type="ORF">J8F10_01630</name>
</gene>
<dbReference type="RefSeq" id="WP_210652048.1">
    <property type="nucleotide sequence ID" value="NZ_JAGKQQ010000001.1"/>
</dbReference>
<feature type="domain" description="ParB-like N-terminal" evidence="1">
    <location>
        <begin position="20"/>
        <end position="111"/>
    </location>
</feature>
<protein>
    <submittedName>
        <fullName evidence="2">ParB N-terminal domain-containing protein</fullName>
    </submittedName>
</protein>
<comment type="caution">
    <text evidence="2">The sequence shown here is derived from an EMBL/GenBank/DDBJ whole genome shotgun (WGS) entry which is preliminary data.</text>
</comment>
<dbReference type="EMBL" id="JAGKQQ010000001">
    <property type="protein sequence ID" value="MBP3953998.1"/>
    <property type="molecule type" value="Genomic_DNA"/>
</dbReference>
<dbReference type="SMART" id="SM00470">
    <property type="entry name" value="ParB"/>
    <property type="match status" value="1"/>
</dbReference>
<dbReference type="InterPro" id="IPR003115">
    <property type="entry name" value="ParB_N"/>
</dbReference>
<evidence type="ECO:0000259" key="1">
    <source>
        <dbReference type="SMART" id="SM00470"/>
    </source>
</evidence>
<reference evidence="2 3" key="1">
    <citation type="submission" date="2021-04" db="EMBL/GenBank/DDBJ databases">
        <authorList>
            <person name="Ivanova A."/>
        </authorList>
    </citation>
    <scope>NUCLEOTIDE SEQUENCE [LARGE SCALE GENOMIC DNA]</scope>
    <source>
        <strain evidence="2 3">G18</strain>
    </source>
</reference>
<dbReference type="SUPFAM" id="SSF110849">
    <property type="entry name" value="ParB/Sulfiredoxin"/>
    <property type="match status" value="1"/>
</dbReference>
<dbReference type="Proteomes" id="UP000676565">
    <property type="component" value="Unassembled WGS sequence"/>
</dbReference>
<evidence type="ECO:0000313" key="3">
    <source>
        <dbReference type="Proteomes" id="UP000676565"/>
    </source>
</evidence>
<evidence type="ECO:0000313" key="2">
    <source>
        <dbReference type="EMBL" id="MBP3953998.1"/>
    </source>
</evidence>
<dbReference type="InterPro" id="IPR036086">
    <property type="entry name" value="ParB/Sulfiredoxin_sf"/>
</dbReference>
<proteinExistence type="predicted"/>
<accession>A0ABS5BM78</accession>
<sequence length="478" mass="53593">MRIAEQKRPSGRVRTAAAIEEVALDSLIPAPINDVVYSTVDPTDPDIRALAKKICQQGLLEPIVITLDDVILSGHRRRVACQLARLKTVKVRRQSILSTDPGFLDLLVNFNEQRAKSIPEVIREKVATADKGAAYANLLANRRAQADRVELRCEEAGLQLLAPGAARKRASISPAKRPMLDAAVRVLNANRDYWPLTLRQVHYRLLNHPPLRNAGDSKSTYSNNQKSYKDLSDLLTRARLSCVVPWNAVYDPTRPQTQWECWRSPRPFVKIQVDEFLGSYHRDLLQSQPAYIEVIGEKMTIQTFIILTVVDYCIPYTIGRGYSSIDTRYQLAQRFQASGKDRMVLSFLSDLDPEGENIPDTFASSMRDEFGVYDITAVKVALTPDQVARFKLPPLLTAKESSSRTAGFVAEHGDAVYELEAVEPDQLANILRAAVESVLDMPLFRTEQEREAEDATVLDAYRDRAMQALGDVVRTSPD</sequence>
<organism evidence="2 3">
    <name type="scientific">Gemmata palustris</name>
    <dbReference type="NCBI Taxonomy" id="2822762"/>
    <lineage>
        <taxon>Bacteria</taxon>
        <taxon>Pseudomonadati</taxon>
        <taxon>Planctomycetota</taxon>
        <taxon>Planctomycetia</taxon>
        <taxon>Gemmatales</taxon>
        <taxon>Gemmataceae</taxon>
        <taxon>Gemmata</taxon>
    </lineage>
</organism>
<keyword evidence="3" id="KW-1185">Reference proteome</keyword>